<accession>A0A553NDV5</accession>
<dbReference type="GO" id="GO:0006412">
    <property type="term" value="P:translation"/>
    <property type="evidence" value="ECO:0007669"/>
    <property type="project" value="InterPro"/>
</dbReference>
<name>A0A553NDV5_TIGCA</name>
<evidence type="ECO:0000256" key="1">
    <source>
        <dbReference type="ARBA" id="ARBA00004173"/>
    </source>
</evidence>
<keyword evidence="4" id="KW-0496">Mitochondrion</keyword>
<dbReference type="OrthoDB" id="274622at2759"/>
<dbReference type="InterPro" id="IPR005823">
    <property type="entry name" value="Ribosomal_uL13_bac-type"/>
</dbReference>
<dbReference type="InterPro" id="IPR036899">
    <property type="entry name" value="Ribosomal_uL13_sf"/>
</dbReference>
<proteinExistence type="inferred from homology"/>
<evidence type="ECO:0000256" key="6">
    <source>
        <dbReference type="ARBA" id="ARBA00068950"/>
    </source>
</evidence>
<dbReference type="Gene3D" id="3.90.1180.10">
    <property type="entry name" value="Ribosomal protein L13"/>
    <property type="match status" value="1"/>
</dbReference>
<dbReference type="STRING" id="6832.A0A553NDV5"/>
<sequence>MSKFQRVQQWSSLARTWWLYDAQWQNPFQSAKKITRVLQGLHKPIYSPTMDVGDHVVVINSQDVALLGREWQMRVYFHHTGYPKTHYKGGARWIPAWELHSRDPTLVLWKACYNNLYGDIHRKGFMARLHVYPNSEVPDEILCNVSGQIRPVKPVPKKLEEYSPEERQTFPQLWDFPESYTQR</sequence>
<evidence type="ECO:0000256" key="7">
    <source>
        <dbReference type="ARBA" id="ARBA00075605"/>
    </source>
</evidence>
<dbReference type="AlphaFoldDB" id="A0A553NDV5"/>
<dbReference type="EMBL" id="VCGU01000458">
    <property type="protein sequence ID" value="TRY63611.1"/>
    <property type="molecule type" value="Genomic_DNA"/>
</dbReference>
<evidence type="ECO:0000313" key="8">
    <source>
        <dbReference type="EMBL" id="TRY63611.1"/>
    </source>
</evidence>
<dbReference type="FunFam" id="3.90.1180.10:FF:000030">
    <property type="entry name" value="39S ribosomal protein L13, mitochondrial"/>
    <property type="match status" value="1"/>
</dbReference>
<dbReference type="HAMAP" id="MF_01366">
    <property type="entry name" value="Ribosomal_uL13"/>
    <property type="match status" value="1"/>
</dbReference>
<dbReference type="PANTHER" id="PTHR11545:SF2">
    <property type="entry name" value="LARGE RIBOSOMAL SUBUNIT PROTEIN UL13M"/>
    <property type="match status" value="1"/>
</dbReference>
<protein>
    <recommendedName>
        <fullName evidence="6">Large ribosomal subunit protein uL13m</fullName>
    </recommendedName>
    <alternativeName>
        <fullName evidence="7">39S ribosomal protein L13, mitochondrial</fullName>
    </alternativeName>
</protein>
<evidence type="ECO:0000256" key="2">
    <source>
        <dbReference type="ARBA" id="ARBA00006227"/>
    </source>
</evidence>
<keyword evidence="9" id="KW-1185">Reference proteome</keyword>
<evidence type="ECO:0000256" key="3">
    <source>
        <dbReference type="ARBA" id="ARBA00022980"/>
    </source>
</evidence>
<organism evidence="8 9">
    <name type="scientific">Tigriopus californicus</name>
    <name type="common">Marine copepod</name>
    <dbReference type="NCBI Taxonomy" id="6832"/>
    <lineage>
        <taxon>Eukaryota</taxon>
        <taxon>Metazoa</taxon>
        <taxon>Ecdysozoa</taxon>
        <taxon>Arthropoda</taxon>
        <taxon>Crustacea</taxon>
        <taxon>Multicrustacea</taxon>
        <taxon>Hexanauplia</taxon>
        <taxon>Copepoda</taxon>
        <taxon>Harpacticoida</taxon>
        <taxon>Harpacticidae</taxon>
        <taxon>Tigriopus</taxon>
    </lineage>
</organism>
<comment type="similarity">
    <text evidence="2">Belongs to the universal ribosomal protein uL13 family.</text>
</comment>
<keyword evidence="3" id="KW-0689">Ribosomal protein</keyword>
<dbReference type="Pfam" id="PF00572">
    <property type="entry name" value="Ribosomal_L13"/>
    <property type="match status" value="1"/>
</dbReference>
<dbReference type="SUPFAM" id="SSF52161">
    <property type="entry name" value="Ribosomal protein L13"/>
    <property type="match status" value="1"/>
</dbReference>
<gene>
    <name evidence="8" type="ORF">TCAL_00434</name>
</gene>
<dbReference type="OMA" id="HKPIYTP"/>
<comment type="caution">
    <text evidence="8">The sequence shown here is derived from an EMBL/GenBank/DDBJ whole genome shotgun (WGS) entry which is preliminary data.</text>
</comment>
<keyword evidence="5" id="KW-0687">Ribonucleoprotein</keyword>
<evidence type="ECO:0000256" key="5">
    <source>
        <dbReference type="ARBA" id="ARBA00023274"/>
    </source>
</evidence>
<dbReference type="CDD" id="cd00392">
    <property type="entry name" value="Ribosomal_L13"/>
    <property type="match status" value="1"/>
</dbReference>
<dbReference type="GO" id="GO:0017148">
    <property type="term" value="P:negative regulation of translation"/>
    <property type="evidence" value="ECO:0007669"/>
    <property type="project" value="TreeGrafter"/>
</dbReference>
<dbReference type="GO" id="GO:0005762">
    <property type="term" value="C:mitochondrial large ribosomal subunit"/>
    <property type="evidence" value="ECO:0007669"/>
    <property type="project" value="TreeGrafter"/>
</dbReference>
<comment type="subcellular location">
    <subcellularLocation>
        <location evidence="1">Mitochondrion</location>
    </subcellularLocation>
</comment>
<dbReference type="GO" id="GO:0003729">
    <property type="term" value="F:mRNA binding"/>
    <property type="evidence" value="ECO:0007669"/>
    <property type="project" value="TreeGrafter"/>
</dbReference>
<dbReference type="PIRSF" id="PIRSF002181">
    <property type="entry name" value="Ribosomal_L13"/>
    <property type="match status" value="1"/>
</dbReference>
<dbReference type="InterPro" id="IPR005822">
    <property type="entry name" value="Ribosomal_uL13"/>
</dbReference>
<dbReference type="Proteomes" id="UP000318571">
    <property type="component" value="Chromosome 10"/>
</dbReference>
<reference evidence="8 9" key="1">
    <citation type="journal article" date="2018" name="Nat. Ecol. Evol.">
        <title>Genomic signatures of mitonuclear coevolution across populations of Tigriopus californicus.</title>
        <authorList>
            <person name="Barreto F.S."/>
            <person name="Watson E.T."/>
            <person name="Lima T.G."/>
            <person name="Willett C.S."/>
            <person name="Edmands S."/>
            <person name="Li W."/>
            <person name="Burton R.S."/>
        </authorList>
    </citation>
    <scope>NUCLEOTIDE SEQUENCE [LARGE SCALE GENOMIC DNA]</scope>
    <source>
        <strain evidence="8 9">San Diego</strain>
    </source>
</reference>
<dbReference type="GO" id="GO:0003735">
    <property type="term" value="F:structural constituent of ribosome"/>
    <property type="evidence" value="ECO:0007669"/>
    <property type="project" value="InterPro"/>
</dbReference>
<evidence type="ECO:0000256" key="4">
    <source>
        <dbReference type="ARBA" id="ARBA00023128"/>
    </source>
</evidence>
<evidence type="ECO:0000313" key="9">
    <source>
        <dbReference type="Proteomes" id="UP000318571"/>
    </source>
</evidence>
<dbReference type="PANTHER" id="PTHR11545">
    <property type="entry name" value="RIBOSOMAL PROTEIN L13"/>
    <property type="match status" value="1"/>
</dbReference>